<reference evidence="3" key="1">
    <citation type="submission" date="2025-08" db="UniProtKB">
        <authorList>
            <consortium name="RefSeq"/>
        </authorList>
    </citation>
    <scope>IDENTIFICATION</scope>
    <source>
        <tissue evidence="3">Brain</tissue>
    </source>
</reference>
<dbReference type="GeneID" id="101678171"/>
<feature type="region of interest" description="Disordered" evidence="1">
    <location>
        <begin position="181"/>
        <end position="203"/>
    </location>
</feature>
<feature type="compositionally biased region" description="Basic and acidic residues" evidence="1">
    <location>
        <begin position="94"/>
        <end position="104"/>
    </location>
</feature>
<evidence type="ECO:0000313" key="2">
    <source>
        <dbReference type="Proteomes" id="UP000000715"/>
    </source>
</evidence>
<evidence type="ECO:0000313" key="3">
    <source>
        <dbReference type="RefSeq" id="XP_044945214.1"/>
    </source>
</evidence>
<evidence type="ECO:0000256" key="1">
    <source>
        <dbReference type="SAM" id="MobiDB-lite"/>
    </source>
</evidence>
<keyword evidence="2" id="KW-1185">Reference proteome</keyword>
<sequence>MRCPALSPAPAPGGPGRLGRANRPLREAESRQFRSRECLRSVRVLTLVEQCHEVFLPHVCVACKGELTKLDAGDRPFLQSSSSGDFDQVNGPQEKARRPLDRKSAGFQSSLRRGKESQLLSLCLQWSGTSARLDVAGQLSLSRVKLSKFSCGWRAKSSFQPANTFRELQWAALRLSEEGSPQVADTHSANALGVPGKPDAPRI</sequence>
<name>A0A8U0V9L3_MUSPF</name>
<dbReference type="RefSeq" id="XP_044945214.1">
    <property type="nucleotide sequence ID" value="XM_045089279.1"/>
</dbReference>
<gene>
    <name evidence="3" type="primary">LOC101678171</name>
</gene>
<accession>A0A8U0V9L3</accession>
<proteinExistence type="predicted"/>
<feature type="region of interest" description="Disordered" evidence="1">
    <location>
        <begin position="1"/>
        <end position="28"/>
    </location>
</feature>
<dbReference type="AlphaFoldDB" id="A0A8U0V9L3"/>
<dbReference type="Proteomes" id="UP000000715">
    <property type="component" value="Unplaced"/>
</dbReference>
<organism evidence="2 3">
    <name type="scientific">Mustela putorius furo</name>
    <name type="common">European domestic ferret</name>
    <name type="synonym">Mustela furo</name>
    <dbReference type="NCBI Taxonomy" id="9669"/>
    <lineage>
        <taxon>Eukaryota</taxon>
        <taxon>Metazoa</taxon>
        <taxon>Chordata</taxon>
        <taxon>Craniata</taxon>
        <taxon>Vertebrata</taxon>
        <taxon>Euteleostomi</taxon>
        <taxon>Mammalia</taxon>
        <taxon>Eutheria</taxon>
        <taxon>Laurasiatheria</taxon>
        <taxon>Carnivora</taxon>
        <taxon>Caniformia</taxon>
        <taxon>Musteloidea</taxon>
        <taxon>Mustelidae</taxon>
        <taxon>Mustelinae</taxon>
        <taxon>Mustela</taxon>
    </lineage>
</organism>
<protein>
    <submittedName>
        <fullName evidence="3">Uncharacterized protein LOC101678171</fullName>
    </submittedName>
</protein>
<feature type="region of interest" description="Disordered" evidence="1">
    <location>
        <begin position="79"/>
        <end position="109"/>
    </location>
</feature>